<evidence type="ECO:0008006" key="3">
    <source>
        <dbReference type="Google" id="ProtNLM"/>
    </source>
</evidence>
<protein>
    <recommendedName>
        <fullName evidence="3">DUF3037 domain-containing protein</fullName>
    </recommendedName>
</protein>
<keyword evidence="2" id="KW-1185">Reference proteome</keyword>
<reference evidence="1 2" key="1">
    <citation type="submission" date="2015-05" db="EMBL/GenBank/DDBJ databases">
        <title>Whole genome sequence and identification of bacterial endophytes from Costus igneus.</title>
        <authorList>
            <person name="Lee Y.P."/>
            <person name="Gan H.M."/>
            <person name="Eng W."/>
            <person name="Wheatley M.S."/>
            <person name="Caraballo A."/>
            <person name="Polter S."/>
            <person name="Savka M.A."/>
            <person name="Hudson A.O."/>
        </authorList>
    </citation>
    <scope>NUCLEOTIDE SEQUENCE [LARGE SCALE GENOMIC DNA]</scope>
    <source>
        <strain evidence="1 2">RIT379</strain>
    </source>
</reference>
<name>A0A0J1IMN0_NIACI</name>
<organism evidence="1 2">
    <name type="scientific">Niallia circulans</name>
    <name type="common">Bacillus circulans</name>
    <dbReference type="NCBI Taxonomy" id="1397"/>
    <lineage>
        <taxon>Bacteria</taxon>
        <taxon>Bacillati</taxon>
        <taxon>Bacillota</taxon>
        <taxon>Bacilli</taxon>
        <taxon>Bacillales</taxon>
        <taxon>Bacillaceae</taxon>
        <taxon>Niallia</taxon>
    </lineage>
</organism>
<evidence type="ECO:0000313" key="1">
    <source>
        <dbReference type="EMBL" id="KLV27241.1"/>
    </source>
</evidence>
<dbReference type="EMBL" id="LDPH01000004">
    <property type="protein sequence ID" value="KLV27241.1"/>
    <property type="molecule type" value="Genomic_DNA"/>
</dbReference>
<proteinExistence type="predicted"/>
<dbReference type="AlphaFoldDB" id="A0A0J1IMN0"/>
<dbReference type="RefSeq" id="WP_047941219.1">
    <property type="nucleotide sequence ID" value="NZ_LDPH01000004.1"/>
</dbReference>
<dbReference type="Proteomes" id="UP000036045">
    <property type="component" value="Unassembled WGS sequence"/>
</dbReference>
<dbReference type="PATRIC" id="fig|1397.4.peg.4056"/>
<sequence length="271" mass="32110">MEKGLFCTIEYLDSPIRNEHINIGIIIYSLAKNKIYIKINQEEAIKKIVNFYPFAKIDSIISMMDDLMQAIDFINAEKNINNKINELKITFKNNLRVSKEKKYMIEELTEDIHSLYEQQVCNYEDIIKWDEIANQRVQKSTISLDSNVYAELKENLSSHINESNRYENLVKDLVQKTVYESLGSKNELVERYLLNSDEVLKYNEEYLLYSATTNTLIDSMNNRFKQNFVPKRNVIGEYINLHMKKQNFDEAMNVKLDKTESFFQQKREVYV</sequence>
<evidence type="ECO:0000313" key="2">
    <source>
        <dbReference type="Proteomes" id="UP000036045"/>
    </source>
</evidence>
<accession>A0A0J1IMN0</accession>
<dbReference type="InterPro" id="IPR021398">
    <property type="entry name" value="DUF3037"/>
</dbReference>
<dbReference type="Pfam" id="PF11236">
    <property type="entry name" value="DUF3037"/>
    <property type="match status" value="1"/>
</dbReference>
<gene>
    <name evidence="1" type="ORF">ABW02_06895</name>
</gene>
<comment type="caution">
    <text evidence="1">The sequence shown here is derived from an EMBL/GenBank/DDBJ whole genome shotgun (WGS) entry which is preliminary data.</text>
</comment>